<dbReference type="Pfam" id="PF02518">
    <property type="entry name" value="HATPase_c"/>
    <property type="match status" value="1"/>
</dbReference>
<evidence type="ECO:0000256" key="15">
    <source>
        <dbReference type="SAM" id="Phobius"/>
    </source>
</evidence>
<keyword evidence="9 18" id="KW-0418">Kinase</keyword>
<sequence>MTKWLGRSLFRRLLISYLITVLLGLGVMGTVISFLTTSHITQTKEQEMLRQAKRVNATIQHTDQVTEQMKDTLIFLDSAFDARIWVFNERGEIIASSMPDEVFVGREMSTSIVEQVMQGQDVIKNLNIEGLPRPMMSVVVPWGEEDQLYGGIVLHSPIEGIESTFRNLRETVLWAMLFAILVTTVMVSYLSWSISRPLRHIEQAANEIALGNYRKRVQEQSADEIGELAKSFNHMAEKLEQVENERQAQEQKRDEFLANISHELRTPLTSMQGFLEALQDGLVKDEESKRRYYDVMYRETMHLNRLVDDMMDLIKLEKGDIKLEPYHVQVGEIIEKVVFLQEAKAEERHNEIHVDYPDDLPALWADPVRLEQIFNNLLGNAIKFTENGTIRITIRSNHQSIIVSITDTGIGIPSHDLPKIWDRFFKVNRMRSKKEGGTGLGLAIVKELVELHGGTIEVQSEVGKGTTFTVTFPLRRAKA</sequence>
<dbReference type="InterPro" id="IPR004358">
    <property type="entry name" value="Sig_transdc_His_kin-like_C"/>
</dbReference>
<evidence type="ECO:0000256" key="8">
    <source>
        <dbReference type="ARBA" id="ARBA00022741"/>
    </source>
</evidence>
<dbReference type="InterPro" id="IPR050398">
    <property type="entry name" value="HssS/ArlS-like"/>
</dbReference>
<keyword evidence="8" id="KW-0547">Nucleotide-binding</keyword>
<evidence type="ECO:0000256" key="4">
    <source>
        <dbReference type="ARBA" id="ARBA00022475"/>
    </source>
</evidence>
<evidence type="ECO:0000256" key="5">
    <source>
        <dbReference type="ARBA" id="ARBA00022553"/>
    </source>
</evidence>
<dbReference type="PANTHER" id="PTHR45528:SF1">
    <property type="entry name" value="SENSOR HISTIDINE KINASE CPXA"/>
    <property type="match status" value="1"/>
</dbReference>
<dbReference type="EMBL" id="JAUSUQ010000007">
    <property type="protein sequence ID" value="MDQ0339410.1"/>
    <property type="molecule type" value="Genomic_DNA"/>
</dbReference>
<dbReference type="Pfam" id="PF00512">
    <property type="entry name" value="HisKA"/>
    <property type="match status" value="1"/>
</dbReference>
<dbReference type="InterPro" id="IPR003660">
    <property type="entry name" value="HAMP_dom"/>
</dbReference>
<evidence type="ECO:0000256" key="12">
    <source>
        <dbReference type="ARBA" id="ARBA00023012"/>
    </source>
</evidence>
<evidence type="ECO:0000256" key="10">
    <source>
        <dbReference type="ARBA" id="ARBA00022840"/>
    </source>
</evidence>
<keyword evidence="5" id="KW-0597">Phosphoprotein</keyword>
<feature type="domain" description="Histidine kinase" evidence="16">
    <location>
        <begin position="259"/>
        <end position="476"/>
    </location>
</feature>
<evidence type="ECO:0000256" key="14">
    <source>
        <dbReference type="SAM" id="Coils"/>
    </source>
</evidence>
<dbReference type="SUPFAM" id="SSF55874">
    <property type="entry name" value="ATPase domain of HSP90 chaperone/DNA topoisomerase II/histidine kinase"/>
    <property type="match status" value="1"/>
</dbReference>
<keyword evidence="4" id="KW-1003">Cell membrane</keyword>
<dbReference type="SUPFAM" id="SSF158472">
    <property type="entry name" value="HAMP domain-like"/>
    <property type="match status" value="1"/>
</dbReference>
<evidence type="ECO:0000259" key="16">
    <source>
        <dbReference type="PROSITE" id="PS50109"/>
    </source>
</evidence>
<dbReference type="CDD" id="cd06225">
    <property type="entry name" value="HAMP"/>
    <property type="match status" value="1"/>
</dbReference>
<evidence type="ECO:0000256" key="13">
    <source>
        <dbReference type="ARBA" id="ARBA00023136"/>
    </source>
</evidence>
<dbReference type="RefSeq" id="WP_307339321.1">
    <property type="nucleotide sequence ID" value="NZ_JAUSUQ010000007.1"/>
</dbReference>
<evidence type="ECO:0000256" key="7">
    <source>
        <dbReference type="ARBA" id="ARBA00022692"/>
    </source>
</evidence>
<dbReference type="SMART" id="SM00388">
    <property type="entry name" value="HisKA"/>
    <property type="match status" value="1"/>
</dbReference>
<comment type="subcellular location">
    <subcellularLocation>
        <location evidence="2">Cell membrane</location>
        <topology evidence="2">Multi-pass membrane protein</topology>
    </subcellularLocation>
</comment>
<dbReference type="InterPro" id="IPR036890">
    <property type="entry name" value="HATPase_C_sf"/>
</dbReference>
<keyword evidence="13 15" id="KW-0472">Membrane</keyword>
<gene>
    <name evidence="18" type="ORF">J2S00_002197</name>
</gene>
<evidence type="ECO:0000313" key="18">
    <source>
        <dbReference type="EMBL" id="MDQ0339410.1"/>
    </source>
</evidence>
<dbReference type="Gene3D" id="1.10.287.130">
    <property type="match status" value="1"/>
</dbReference>
<keyword evidence="11 15" id="KW-1133">Transmembrane helix</keyword>
<evidence type="ECO:0000259" key="17">
    <source>
        <dbReference type="PROSITE" id="PS50885"/>
    </source>
</evidence>
<dbReference type="PANTHER" id="PTHR45528">
    <property type="entry name" value="SENSOR HISTIDINE KINASE CPXA"/>
    <property type="match status" value="1"/>
</dbReference>
<comment type="catalytic activity">
    <reaction evidence="1">
        <text>ATP + protein L-histidine = ADP + protein N-phospho-L-histidine.</text>
        <dbReference type="EC" id="2.7.13.3"/>
    </reaction>
</comment>
<evidence type="ECO:0000256" key="1">
    <source>
        <dbReference type="ARBA" id="ARBA00000085"/>
    </source>
</evidence>
<reference evidence="18 19" key="1">
    <citation type="submission" date="2023-07" db="EMBL/GenBank/DDBJ databases">
        <title>Genomic Encyclopedia of Type Strains, Phase IV (KMG-IV): sequencing the most valuable type-strain genomes for metagenomic binning, comparative biology and taxonomic classification.</title>
        <authorList>
            <person name="Goeker M."/>
        </authorList>
    </citation>
    <scope>NUCLEOTIDE SEQUENCE [LARGE SCALE GENOMIC DNA]</scope>
    <source>
        <strain evidence="18 19">DSM 17740</strain>
    </source>
</reference>
<dbReference type="InterPro" id="IPR036097">
    <property type="entry name" value="HisK_dim/P_sf"/>
</dbReference>
<dbReference type="Pfam" id="PF00672">
    <property type="entry name" value="HAMP"/>
    <property type="match status" value="1"/>
</dbReference>
<organism evidence="18 19">
    <name type="scientific">Caldalkalibacillus uzonensis</name>
    <dbReference type="NCBI Taxonomy" id="353224"/>
    <lineage>
        <taxon>Bacteria</taxon>
        <taxon>Bacillati</taxon>
        <taxon>Bacillota</taxon>
        <taxon>Bacilli</taxon>
        <taxon>Bacillales</taxon>
        <taxon>Bacillaceae</taxon>
        <taxon>Caldalkalibacillus</taxon>
    </lineage>
</organism>
<feature type="coiled-coil region" evidence="14">
    <location>
        <begin position="225"/>
        <end position="259"/>
    </location>
</feature>
<evidence type="ECO:0000256" key="9">
    <source>
        <dbReference type="ARBA" id="ARBA00022777"/>
    </source>
</evidence>
<dbReference type="InterPro" id="IPR003594">
    <property type="entry name" value="HATPase_dom"/>
</dbReference>
<evidence type="ECO:0000256" key="2">
    <source>
        <dbReference type="ARBA" id="ARBA00004651"/>
    </source>
</evidence>
<keyword evidence="12" id="KW-0902">Two-component regulatory system</keyword>
<comment type="caution">
    <text evidence="18">The sequence shown here is derived from an EMBL/GenBank/DDBJ whole genome shotgun (WGS) entry which is preliminary data.</text>
</comment>
<keyword evidence="7 15" id="KW-0812">Transmembrane</keyword>
<proteinExistence type="predicted"/>
<dbReference type="PROSITE" id="PS50109">
    <property type="entry name" value="HIS_KIN"/>
    <property type="match status" value="1"/>
</dbReference>
<feature type="transmembrane region" description="Helical" evidence="15">
    <location>
        <begin position="172"/>
        <end position="192"/>
    </location>
</feature>
<dbReference type="EC" id="2.7.13.3" evidence="3"/>
<dbReference type="InterPro" id="IPR003661">
    <property type="entry name" value="HisK_dim/P_dom"/>
</dbReference>
<keyword evidence="14" id="KW-0175">Coiled coil</keyword>
<protein>
    <recommendedName>
        <fullName evidence="3">histidine kinase</fullName>
        <ecNumber evidence="3">2.7.13.3</ecNumber>
    </recommendedName>
</protein>
<dbReference type="PROSITE" id="PS50885">
    <property type="entry name" value="HAMP"/>
    <property type="match status" value="1"/>
</dbReference>
<evidence type="ECO:0000256" key="11">
    <source>
        <dbReference type="ARBA" id="ARBA00022989"/>
    </source>
</evidence>
<evidence type="ECO:0000256" key="3">
    <source>
        <dbReference type="ARBA" id="ARBA00012438"/>
    </source>
</evidence>
<dbReference type="GO" id="GO:0016301">
    <property type="term" value="F:kinase activity"/>
    <property type="evidence" value="ECO:0007669"/>
    <property type="project" value="UniProtKB-KW"/>
</dbReference>
<evidence type="ECO:0000313" key="19">
    <source>
        <dbReference type="Proteomes" id="UP001232445"/>
    </source>
</evidence>
<dbReference type="SUPFAM" id="SSF47384">
    <property type="entry name" value="Homodimeric domain of signal transducing histidine kinase"/>
    <property type="match status" value="1"/>
</dbReference>
<keyword evidence="6" id="KW-0808">Transferase</keyword>
<dbReference type="SMART" id="SM00304">
    <property type="entry name" value="HAMP"/>
    <property type="match status" value="1"/>
</dbReference>
<dbReference type="CDD" id="cd00082">
    <property type="entry name" value="HisKA"/>
    <property type="match status" value="1"/>
</dbReference>
<feature type="transmembrane region" description="Helical" evidence="15">
    <location>
        <begin position="14"/>
        <end position="35"/>
    </location>
</feature>
<dbReference type="PRINTS" id="PR00344">
    <property type="entry name" value="BCTRLSENSOR"/>
</dbReference>
<dbReference type="SMART" id="SM00387">
    <property type="entry name" value="HATPase_c"/>
    <property type="match status" value="1"/>
</dbReference>
<keyword evidence="19" id="KW-1185">Reference proteome</keyword>
<dbReference type="Gene3D" id="3.30.565.10">
    <property type="entry name" value="Histidine kinase-like ATPase, C-terminal domain"/>
    <property type="match status" value="1"/>
</dbReference>
<dbReference type="InterPro" id="IPR005467">
    <property type="entry name" value="His_kinase_dom"/>
</dbReference>
<keyword evidence="10" id="KW-0067">ATP-binding</keyword>
<dbReference type="Gene3D" id="1.10.8.500">
    <property type="entry name" value="HAMP domain in histidine kinase"/>
    <property type="match status" value="1"/>
</dbReference>
<name>A0ABU0CSP4_9BACI</name>
<dbReference type="Gene3D" id="3.30.450.20">
    <property type="entry name" value="PAS domain"/>
    <property type="match status" value="1"/>
</dbReference>
<accession>A0ABU0CSP4</accession>
<evidence type="ECO:0000256" key="6">
    <source>
        <dbReference type="ARBA" id="ARBA00022679"/>
    </source>
</evidence>
<dbReference type="CDD" id="cd16922">
    <property type="entry name" value="HATPase_EvgS-ArcB-TorS-like"/>
    <property type="match status" value="1"/>
</dbReference>
<feature type="domain" description="HAMP" evidence="17">
    <location>
        <begin position="192"/>
        <end position="244"/>
    </location>
</feature>
<dbReference type="Proteomes" id="UP001232445">
    <property type="component" value="Unassembled WGS sequence"/>
</dbReference>